<dbReference type="OrthoDB" id="10017160at2759"/>
<dbReference type="Proteomes" id="UP000215902">
    <property type="component" value="Unassembled WGS sequence"/>
</dbReference>
<dbReference type="EMBL" id="NIVC01001798">
    <property type="protein sequence ID" value="PAA63957.1"/>
    <property type="molecule type" value="Genomic_DNA"/>
</dbReference>
<organism evidence="2 3">
    <name type="scientific">Macrostomum lignano</name>
    <dbReference type="NCBI Taxonomy" id="282301"/>
    <lineage>
        <taxon>Eukaryota</taxon>
        <taxon>Metazoa</taxon>
        <taxon>Spiralia</taxon>
        <taxon>Lophotrochozoa</taxon>
        <taxon>Platyhelminthes</taxon>
        <taxon>Rhabditophora</taxon>
        <taxon>Macrostomorpha</taxon>
        <taxon>Macrostomida</taxon>
        <taxon>Macrostomidae</taxon>
        <taxon>Macrostomum</taxon>
    </lineage>
</organism>
<dbReference type="InterPro" id="IPR036397">
    <property type="entry name" value="RNaseH_sf"/>
</dbReference>
<reference evidence="2 3" key="1">
    <citation type="submission" date="2017-06" db="EMBL/GenBank/DDBJ databases">
        <title>A platform for efficient transgenesis in Macrostomum lignano, a flatworm model organism for stem cell research.</title>
        <authorList>
            <person name="Berezikov E."/>
        </authorList>
    </citation>
    <scope>NUCLEOTIDE SEQUENCE [LARGE SCALE GENOMIC DNA]</scope>
    <source>
        <strain evidence="2">DV1</strain>
        <tissue evidence="2">Whole organism</tissue>
    </source>
</reference>
<sequence length="353" mass="40815">MKLENRDFRAMMYLHFKQGKSPAESYQSLQNVFTHVCPSYATVKNWFAEFRRGRESLEDEHRSGRPCDAVTPENICAVSSMIAADRRVTYQQIQQEIGIGSGSVHAILHEHLGVRKLASRWIPHQLSDVQKDTRVAWCRFMLQKFESGTSRRIRDILTGDETWIYQYDPESKRQSAMWTFGDEDSPTKFRRSRSVGKQMVACFFMRTGHVASVSLEDRQTVTADWYTTVCLPKVFSAVSQRRPRCGMRGVLLHHDNASAHTAAQTLEFLADCEVQLMTHPAYSPDLAPCDFFLFPKCKEILKGQVFSSPEEAVNEFKNIIEELRDEDWRQCFDSWFHRMQACINAGGEYFEHL</sequence>
<dbReference type="Gene3D" id="3.30.420.10">
    <property type="entry name" value="Ribonuclease H-like superfamily/Ribonuclease H"/>
    <property type="match status" value="1"/>
</dbReference>
<dbReference type="InterPro" id="IPR041426">
    <property type="entry name" value="Mos1_HTH"/>
</dbReference>
<keyword evidence="3" id="KW-1185">Reference proteome</keyword>
<comment type="caution">
    <text evidence="2">The sequence shown here is derived from an EMBL/GenBank/DDBJ whole genome shotgun (WGS) entry which is preliminary data.</text>
</comment>
<protein>
    <recommendedName>
        <fullName evidence="1">Mos1 transposase HTH domain-containing protein</fullName>
    </recommendedName>
</protein>
<dbReference type="AlphaFoldDB" id="A0A267ESW3"/>
<feature type="domain" description="Mos1 transposase HTH" evidence="1">
    <location>
        <begin position="6"/>
        <end position="53"/>
    </location>
</feature>
<dbReference type="STRING" id="282301.A0A267ESW3"/>
<dbReference type="PANTHER" id="PTHR46060">
    <property type="entry name" value="MARINER MOS1 TRANSPOSASE-LIKE PROTEIN"/>
    <property type="match status" value="1"/>
</dbReference>
<dbReference type="Gene3D" id="1.10.10.1450">
    <property type="match status" value="1"/>
</dbReference>
<name>A0A267ESW3_9PLAT</name>
<dbReference type="Pfam" id="PF17906">
    <property type="entry name" value="HTH_48"/>
    <property type="match status" value="1"/>
</dbReference>
<dbReference type="GO" id="GO:0003676">
    <property type="term" value="F:nucleic acid binding"/>
    <property type="evidence" value="ECO:0007669"/>
    <property type="project" value="InterPro"/>
</dbReference>
<gene>
    <name evidence="2" type="ORF">BOX15_Mlig029833g1</name>
</gene>
<evidence type="ECO:0000313" key="2">
    <source>
        <dbReference type="EMBL" id="PAA63957.1"/>
    </source>
</evidence>
<dbReference type="InterPro" id="IPR052709">
    <property type="entry name" value="Transposase-MT_Hybrid"/>
</dbReference>
<accession>A0A267ESW3</accession>
<proteinExistence type="predicted"/>
<evidence type="ECO:0000313" key="3">
    <source>
        <dbReference type="Proteomes" id="UP000215902"/>
    </source>
</evidence>
<evidence type="ECO:0000259" key="1">
    <source>
        <dbReference type="Pfam" id="PF17906"/>
    </source>
</evidence>
<dbReference type="PANTHER" id="PTHR46060:SF1">
    <property type="entry name" value="MARINER MOS1 TRANSPOSASE-LIKE PROTEIN"/>
    <property type="match status" value="1"/>
</dbReference>